<evidence type="ECO:0000313" key="1">
    <source>
        <dbReference type="EMBL" id="RKO89349.1"/>
    </source>
</evidence>
<sequence length="226" mass="23669">MFGTTVLGLIDSPPLKAESSLQLHAGWAAGLLGAGSGAGRLAAPPQKSYPGDENDRFRRPATVSFDDPCHGCMLAIRTAGRMDGWIEAQMDGWLTWEGSGAGDEGRLLLDMCWGGYDPLQRIPTRLPVCATAFPPRRLPLLPPLAPGSVDQPPANSALEPFAGIPLTHGAGGDVGTPVNGDGVGVGWLEGRACREGARRDVGVGLALQWNRPTRAGTDGRRRASGN</sequence>
<reference evidence="2" key="1">
    <citation type="journal article" date="2018" name="Nat. Microbiol.">
        <title>Leveraging single-cell genomics to expand the fungal tree of life.</title>
        <authorList>
            <person name="Ahrendt S.R."/>
            <person name="Quandt C.A."/>
            <person name="Ciobanu D."/>
            <person name="Clum A."/>
            <person name="Salamov A."/>
            <person name="Andreopoulos B."/>
            <person name="Cheng J.F."/>
            <person name="Woyke T."/>
            <person name="Pelin A."/>
            <person name="Henrissat B."/>
            <person name="Reynolds N.K."/>
            <person name="Benny G.L."/>
            <person name="Smith M.E."/>
            <person name="James T.Y."/>
            <person name="Grigoriev I.V."/>
        </authorList>
    </citation>
    <scope>NUCLEOTIDE SEQUENCE [LARGE SCALE GENOMIC DNA]</scope>
</reference>
<accession>A0A4P9W9V8</accession>
<name>A0A4P9W9V8_9FUNG</name>
<protein>
    <submittedName>
        <fullName evidence="1">Uncharacterized protein</fullName>
    </submittedName>
</protein>
<gene>
    <name evidence="1" type="ORF">BDK51DRAFT_37863</name>
</gene>
<organism evidence="1 2">
    <name type="scientific">Blyttiomyces helicus</name>
    <dbReference type="NCBI Taxonomy" id="388810"/>
    <lineage>
        <taxon>Eukaryota</taxon>
        <taxon>Fungi</taxon>
        <taxon>Fungi incertae sedis</taxon>
        <taxon>Chytridiomycota</taxon>
        <taxon>Chytridiomycota incertae sedis</taxon>
        <taxon>Chytridiomycetes</taxon>
        <taxon>Chytridiomycetes incertae sedis</taxon>
        <taxon>Blyttiomyces</taxon>
    </lineage>
</organism>
<dbReference type="EMBL" id="KZ996144">
    <property type="protein sequence ID" value="RKO89349.1"/>
    <property type="molecule type" value="Genomic_DNA"/>
</dbReference>
<evidence type="ECO:0000313" key="2">
    <source>
        <dbReference type="Proteomes" id="UP000269721"/>
    </source>
</evidence>
<keyword evidence="2" id="KW-1185">Reference proteome</keyword>
<dbReference type="AlphaFoldDB" id="A0A4P9W9V8"/>
<proteinExistence type="predicted"/>
<dbReference type="Proteomes" id="UP000269721">
    <property type="component" value="Unassembled WGS sequence"/>
</dbReference>